<organism evidence="2 3">
    <name type="scientific">Fusarium coffeatum</name>
    <dbReference type="NCBI Taxonomy" id="231269"/>
    <lineage>
        <taxon>Eukaryota</taxon>
        <taxon>Fungi</taxon>
        <taxon>Dikarya</taxon>
        <taxon>Ascomycota</taxon>
        <taxon>Pezizomycotina</taxon>
        <taxon>Sordariomycetes</taxon>
        <taxon>Hypocreomycetidae</taxon>
        <taxon>Hypocreales</taxon>
        <taxon>Nectriaceae</taxon>
        <taxon>Fusarium</taxon>
        <taxon>Fusarium incarnatum-equiseti species complex</taxon>
    </lineage>
</organism>
<sequence>MGYNCSFAARGDKVEPYGDIAGPGVIVGFLGTGWLAVIFVLLHYLFVFDLYEDPLHSSDGNNFGEADELWRANPIDLLVKSTVRKCFEYLNIGSGWSNGLEMSILGMCDIQFVTGLGILISGFIDLPKGISAYHFILVTHLAWFSNLTHICGLTVLRNYFHTRPTEKFIRILCIIILAFILLIAMGPTLSFNWPHLDEGTASLPGTDAICLYNPSRSVAWHEKSREGYMSVQFSQSNAFQSGIVSIVLLVLSHVSRTIKFHSPLSAPFQLLRRKVDAMSARRIRMLANRGTEITWLRTIKVRRALLYSQVAAILVFRLYCDLVVSTLSDLHWLLVTAAWGTTKFFITKSSVTVDENEWTFGQVLPAFLLIWPVGIAVKGAFDEQDNSPPSDMTGSNILLEQSSANVDAKYVVSGSICSTA</sequence>
<gene>
    <name evidence="2" type="ORF">FIESC28_00309</name>
</gene>
<protein>
    <submittedName>
        <fullName evidence="2">Uncharacterized protein</fullName>
    </submittedName>
</protein>
<dbReference type="EMBL" id="QKXC01000007">
    <property type="protein sequence ID" value="RBR26883.1"/>
    <property type="molecule type" value="Genomic_DNA"/>
</dbReference>
<dbReference type="OrthoDB" id="5427664at2759"/>
<dbReference type="InterPro" id="IPR053018">
    <property type="entry name" value="Elsinochrome_Biosynth-Asso"/>
</dbReference>
<feature type="transmembrane region" description="Helical" evidence="1">
    <location>
        <begin position="168"/>
        <end position="189"/>
    </location>
</feature>
<feature type="transmembrane region" description="Helical" evidence="1">
    <location>
        <begin position="104"/>
        <end position="124"/>
    </location>
</feature>
<keyword evidence="1" id="KW-0812">Transmembrane</keyword>
<reference evidence="2 3" key="1">
    <citation type="submission" date="2018-06" db="EMBL/GenBank/DDBJ databases">
        <title>Fusarium incarnatum-equiseti species complex species 28.</title>
        <authorList>
            <person name="Gardiner D.M."/>
        </authorList>
    </citation>
    <scope>NUCLEOTIDE SEQUENCE [LARGE SCALE GENOMIC DNA]</scope>
    <source>
        <strain evidence="2 3">FIESC_28</strain>
    </source>
</reference>
<dbReference type="GeneID" id="41989756"/>
<keyword evidence="1" id="KW-1133">Transmembrane helix</keyword>
<keyword evidence="1" id="KW-0472">Membrane</keyword>
<evidence type="ECO:0000256" key="1">
    <source>
        <dbReference type="SAM" id="Phobius"/>
    </source>
</evidence>
<feature type="transmembrane region" description="Helical" evidence="1">
    <location>
        <begin position="130"/>
        <end position="156"/>
    </location>
</feature>
<dbReference type="RefSeq" id="XP_031021474.1">
    <property type="nucleotide sequence ID" value="XM_031154460.1"/>
</dbReference>
<dbReference type="PANTHER" id="PTHR37577">
    <property type="entry name" value="INTEGRAL MEMBRANE PROTEIN"/>
    <property type="match status" value="1"/>
</dbReference>
<feature type="transmembrane region" description="Helical" evidence="1">
    <location>
        <begin position="20"/>
        <end position="47"/>
    </location>
</feature>
<name>A0A366SC28_9HYPO</name>
<accession>A0A366SC28</accession>
<keyword evidence="3" id="KW-1185">Reference proteome</keyword>
<evidence type="ECO:0000313" key="3">
    <source>
        <dbReference type="Proteomes" id="UP000253153"/>
    </source>
</evidence>
<evidence type="ECO:0000313" key="2">
    <source>
        <dbReference type="EMBL" id="RBR26883.1"/>
    </source>
</evidence>
<proteinExistence type="predicted"/>
<dbReference type="PANTHER" id="PTHR37577:SF1">
    <property type="entry name" value="INTEGRAL MEMBRANE PROTEIN"/>
    <property type="match status" value="1"/>
</dbReference>
<comment type="caution">
    <text evidence="2">The sequence shown here is derived from an EMBL/GenBank/DDBJ whole genome shotgun (WGS) entry which is preliminary data.</text>
</comment>
<dbReference type="Proteomes" id="UP000253153">
    <property type="component" value="Unassembled WGS sequence"/>
</dbReference>
<dbReference type="AlphaFoldDB" id="A0A366SC28"/>